<evidence type="ECO:0000259" key="2">
    <source>
        <dbReference type="Pfam" id="PF25268"/>
    </source>
</evidence>
<comment type="caution">
    <text evidence="3">The sequence shown here is derived from an EMBL/GenBank/DDBJ whole genome shotgun (WGS) entry which is preliminary data.</text>
</comment>
<organism evidence="3 4">
    <name type="scientific">Protea cynaroides</name>
    <dbReference type="NCBI Taxonomy" id="273540"/>
    <lineage>
        <taxon>Eukaryota</taxon>
        <taxon>Viridiplantae</taxon>
        <taxon>Streptophyta</taxon>
        <taxon>Embryophyta</taxon>
        <taxon>Tracheophyta</taxon>
        <taxon>Spermatophyta</taxon>
        <taxon>Magnoliopsida</taxon>
        <taxon>Proteales</taxon>
        <taxon>Proteaceae</taxon>
        <taxon>Protea</taxon>
    </lineage>
</organism>
<reference evidence="3" key="1">
    <citation type="journal article" date="2023" name="Plant J.">
        <title>The genome of the king protea, Protea cynaroides.</title>
        <authorList>
            <person name="Chang J."/>
            <person name="Duong T.A."/>
            <person name="Schoeman C."/>
            <person name="Ma X."/>
            <person name="Roodt D."/>
            <person name="Barker N."/>
            <person name="Li Z."/>
            <person name="Van de Peer Y."/>
            <person name="Mizrachi E."/>
        </authorList>
    </citation>
    <scope>NUCLEOTIDE SEQUENCE</scope>
    <source>
        <tissue evidence="3">Young leaves</tissue>
    </source>
</reference>
<proteinExistence type="predicted"/>
<protein>
    <recommendedName>
        <fullName evidence="2">DUF7866 domain-containing protein</fullName>
    </recommendedName>
</protein>
<dbReference type="PANTHER" id="PTHR33786:SF5">
    <property type="entry name" value="EXPRESSED PROTEIN"/>
    <property type="match status" value="1"/>
</dbReference>
<name>A0A9Q0KDF3_9MAGN</name>
<accession>A0A9Q0KDF3</accession>
<dbReference type="PANTHER" id="PTHR33786">
    <property type="entry name" value="UBIQUITIN CARBOXYL-TERMINAL HYDROLASE"/>
    <property type="match status" value="1"/>
</dbReference>
<evidence type="ECO:0000313" key="3">
    <source>
        <dbReference type="EMBL" id="KAJ4968349.1"/>
    </source>
</evidence>
<feature type="domain" description="DUF7866" evidence="2">
    <location>
        <begin position="70"/>
        <end position="123"/>
    </location>
</feature>
<dbReference type="EMBL" id="JAMYWD010000006">
    <property type="protein sequence ID" value="KAJ4968349.1"/>
    <property type="molecule type" value="Genomic_DNA"/>
</dbReference>
<dbReference type="Proteomes" id="UP001141806">
    <property type="component" value="Unassembled WGS sequence"/>
</dbReference>
<keyword evidence="4" id="KW-1185">Reference proteome</keyword>
<sequence>MEGLKNNQNLKKVVTLLVLLVCSSTSTHSGSYGNESIPIGGRGEGGLLVPEEPMKQQISIVGGIGRRLVPLQSCYPCNCCVTNASRHYCVHQPCCFAINCELPDKPLGVCALVPDSCECPTCGT</sequence>
<keyword evidence="1" id="KW-0732">Signal</keyword>
<gene>
    <name evidence="3" type="ORF">NE237_015050</name>
</gene>
<dbReference type="OrthoDB" id="1683103at2759"/>
<dbReference type="InterPro" id="IPR057188">
    <property type="entry name" value="DUF7866"/>
</dbReference>
<feature type="signal peptide" evidence="1">
    <location>
        <begin position="1"/>
        <end position="29"/>
    </location>
</feature>
<dbReference type="Pfam" id="PF25268">
    <property type="entry name" value="DUF7866"/>
    <property type="match status" value="1"/>
</dbReference>
<dbReference type="AlphaFoldDB" id="A0A9Q0KDF3"/>
<feature type="chain" id="PRO_5040249582" description="DUF7866 domain-containing protein" evidence="1">
    <location>
        <begin position="30"/>
        <end position="124"/>
    </location>
</feature>
<evidence type="ECO:0000256" key="1">
    <source>
        <dbReference type="SAM" id="SignalP"/>
    </source>
</evidence>
<evidence type="ECO:0000313" key="4">
    <source>
        <dbReference type="Proteomes" id="UP001141806"/>
    </source>
</evidence>